<feature type="compositionally biased region" description="Basic and acidic residues" evidence="1">
    <location>
        <begin position="9"/>
        <end position="45"/>
    </location>
</feature>
<feature type="region of interest" description="Disordered" evidence="1">
    <location>
        <begin position="1"/>
        <end position="45"/>
    </location>
</feature>
<dbReference type="Proteomes" id="UP001239169">
    <property type="component" value="Chromosome"/>
</dbReference>
<dbReference type="EMBL" id="CP124685">
    <property type="protein sequence ID" value="WGX74575.1"/>
    <property type="molecule type" value="Genomic_DNA"/>
</dbReference>
<protein>
    <submittedName>
        <fullName evidence="2">Uncharacterized protein</fullName>
    </submittedName>
</protein>
<accession>A0ABY8QZF5</accession>
<gene>
    <name evidence="2" type="ORF">QJS64_10265</name>
</gene>
<proteinExistence type="predicted"/>
<evidence type="ECO:0000256" key="1">
    <source>
        <dbReference type="SAM" id="MobiDB-lite"/>
    </source>
</evidence>
<organism evidence="2 3">
    <name type="scientific">Paraclostridium bifermentans</name>
    <name type="common">Clostridium bifermentans</name>
    <dbReference type="NCBI Taxonomy" id="1490"/>
    <lineage>
        <taxon>Bacteria</taxon>
        <taxon>Bacillati</taxon>
        <taxon>Bacillota</taxon>
        <taxon>Clostridia</taxon>
        <taxon>Peptostreptococcales</taxon>
        <taxon>Peptostreptococcaceae</taxon>
        <taxon>Paraclostridium</taxon>
    </lineage>
</organism>
<name>A0ABY8QZF5_PARBF</name>
<keyword evidence="3" id="KW-1185">Reference proteome</keyword>
<sequence length="72" mass="8424">MNHLNDQVAAKEEKLTETSEKLDKTKDELKEVKTETDKTKEEQAKSEVIVGDEEELFNQAMDLKKKEKMKRL</sequence>
<evidence type="ECO:0000313" key="2">
    <source>
        <dbReference type="EMBL" id="WGX74575.1"/>
    </source>
</evidence>
<evidence type="ECO:0000313" key="3">
    <source>
        <dbReference type="Proteomes" id="UP001239169"/>
    </source>
</evidence>
<reference evidence="2 3" key="1">
    <citation type="submission" date="2023-04" db="EMBL/GenBank/DDBJ databases">
        <title>Bacteria Genome Submission.</title>
        <authorList>
            <person name="Isaac P."/>
        </authorList>
    </citation>
    <scope>NUCLEOTIDE SEQUENCE [LARGE SCALE GENOMIC DNA]</scope>
    <source>
        <strain evidence="2 3">SampleS7P1</strain>
    </source>
</reference>